<feature type="transmembrane region" description="Helical" evidence="5">
    <location>
        <begin position="12"/>
        <end position="34"/>
    </location>
</feature>
<dbReference type="RefSeq" id="WP_321553755.1">
    <property type="nucleotide sequence ID" value="NZ_JAXIVU010000011.1"/>
</dbReference>
<evidence type="ECO:0000313" key="8">
    <source>
        <dbReference type="EMBL" id="MDY7219665.1"/>
    </source>
</evidence>
<feature type="domain" description="Methyl-accepting transducer" evidence="6">
    <location>
        <begin position="142"/>
        <end position="371"/>
    </location>
</feature>
<protein>
    <submittedName>
        <fullName evidence="8">Methyl-accepting chemotaxis protein</fullName>
    </submittedName>
</protein>
<dbReference type="SMART" id="SM00283">
    <property type="entry name" value="MA"/>
    <property type="match status" value="1"/>
</dbReference>
<keyword evidence="9" id="KW-1185">Reference proteome</keyword>
<dbReference type="InterPro" id="IPR004089">
    <property type="entry name" value="MCPsignal_dom"/>
</dbReference>
<dbReference type="PANTHER" id="PTHR43531">
    <property type="entry name" value="PROTEIN ICFG"/>
    <property type="match status" value="1"/>
</dbReference>
<dbReference type="Proteomes" id="UP001294570">
    <property type="component" value="Unassembled WGS sequence"/>
</dbReference>
<feature type="domain" description="HAMP" evidence="7">
    <location>
        <begin position="85"/>
        <end position="137"/>
    </location>
</feature>
<keyword evidence="5" id="KW-0472">Membrane</keyword>
<dbReference type="CDD" id="cd06225">
    <property type="entry name" value="HAMP"/>
    <property type="match status" value="1"/>
</dbReference>
<dbReference type="PROSITE" id="PS50111">
    <property type="entry name" value="CHEMOTAXIS_TRANSDUC_2"/>
    <property type="match status" value="1"/>
</dbReference>
<gene>
    <name evidence="8" type="ORF">TOI97_08830</name>
</gene>
<dbReference type="InterPro" id="IPR051310">
    <property type="entry name" value="MCP_chemotaxis"/>
</dbReference>
<keyword evidence="4" id="KW-0175">Coiled coil</keyword>
<dbReference type="Gene3D" id="1.10.287.950">
    <property type="entry name" value="Methyl-accepting chemotaxis protein"/>
    <property type="match status" value="1"/>
</dbReference>
<reference evidence="8 9" key="1">
    <citation type="submission" date="2023-12" db="EMBL/GenBank/DDBJ databases">
        <title>Denitrificimonas halotolerans sp. nov.,a novel species isolated from landfill leachate.</title>
        <authorList>
            <person name="Wang S."/>
        </authorList>
    </citation>
    <scope>NUCLEOTIDE SEQUENCE [LARGE SCALE GENOMIC DNA]</scope>
    <source>
        <strain evidence="8 9">JX-1</strain>
    </source>
</reference>
<name>A0ABU5GRP7_9GAMM</name>
<evidence type="ECO:0000256" key="5">
    <source>
        <dbReference type="SAM" id="Phobius"/>
    </source>
</evidence>
<evidence type="ECO:0000256" key="4">
    <source>
        <dbReference type="SAM" id="Coils"/>
    </source>
</evidence>
<evidence type="ECO:0000259" key="6">
    <source>
        <dbReference type="PROSITE" id="PS50111"/>
    </source>
</evidence>
<evidence type="ECO:0000256" key="3">
    <source>
        <dbReference type="PROSITE-ProRule" id="PRU00284"/>
    </source>
</evidence>
<dbReference type="CDD" id="cd11386">
    <property type="entry name" value="MCP_signal"/>
    <property type="match status" value="1"/>
</dbReference>
<proteinExistence type="inferred from homology"/>
<feature type="transmembrane region" description="Helical" evidence="5">
    <location>
        <begin position="54"/>
        <end position="83"/>
    </location>
</feature>
<comment type="similarity">
    <text evidence="2">Belongs to the methyl-accepting chemotaxis (MCP) protein family.</text>
</comment>
<keyword evidence="5" id="KW-1133">Transmembrane helix</keyword>
<dbReference type="SMART" id="SM00304">
    <property type="entry name" value="HAMP"/>
    <property type="match status" value="1"/>
</dbReference>
<evidence type="ECO:0000256" key="1">
    <source>
        <dbReference type="ARBA" id="ARBA00022481"/>
    </source>
</evidence>
<keyword evidence="5" id="KW-0812">Transmembrane</keyword>
<dbReference type="Pfam" id="PF00015">
    <property type="entry name" value="MCPsignal"/>
    <property type="match status" value="1"/>
</dbReference>
<dbReference type="PANTHER" id="PTHR43531:SF14">
    <property type="entry name" value="METHYL-ACCEPTING CHEMOTAXIS PROTEIN I-RELATED"/>
    <property type="match status" value="1"/>
</dbReference>
<dbReference type="Pfam" id="PF00672">
    <property type="entry name" value="HAMP"/>
    <property type="match status" value="1"/>
</dbReference>
<dbReference type="SUPFAM" id="SSF58104">
    <property type="entry name" value="Methyl-accepting chemotaxis protein (MCP) signaling domain"/>
    <property type="match status" value="1"/>
</dbReference>
<evidence type="ECO:0000313" key="9">
    <source>
        <dbReference type="Proteomes" id="UP001294570"/>
    </source>
</evidence>
<comment type="caution">
    <text evidence="8">The sequence shown here is derived from an EMBL/GenBank/DDBJ whole genome shotgun (WGS) entry which is preliminary data.</text>
</comment>
<evidence type="ECO:0000259" key="7">
    <source>
        <dbReference type="PROSITE" id="PS50885"/>
    </source>
</evidence>
<dbReference type="EMBL" id="JAXIVU010000011">
    <property type="protein sequence ID" value="MDY7219665.1"/>
    <property type="molecule type" value="Genomic_DNA"/>
</dbReference>
<organism evidence="8 9">
    <name type="scientific">Denitrificimonas halotolerans</name>
    <dbReference type="NCBI Taxonomy" id="3098930"/>
    <lineage>
        <taxon>Bacteria</taxon>
        <taxon>Pseudomonadati</taxon>
        <taxon>Pseudomonadota</taxon>
        <taxon>Gammaproteobacteria</taxon>
        <taxon>Pseudomonadales</taxon>
        <taxon>Pseudomonadaceae</taxon>
        <taxon>Denitrificimonas</taxon>
    </lineage>
</organism>
<feature type="coiled-coil region" evidence="4">
    <location>
        <begin position="342"/>
        <end position="380"/>
    </location>
</feature>
<evidence type="ECO:0000256" key="2">
    <source>
        <dbReference type="ARBA" id="ARBA00029447"/>
    </source>
</evidence>
<dbReference type="InterPro" id="IPR003660">
    <property type="entry name" value="HAMP_dom"/>
</dbReference>
<keyword evidence="3" id="KW-0807">Transducer</keyword>
<accession>A0ABU5GRP7</accession>
<sequence length="397" mass="41924">MSFIKNMTVRLSWILVLAVFSSLVLVMAGLAWYALNEASAAVTLVENPSHTAQFNALAGVLKGVIVAVVLATAGIVLVVFWGVTVNVIRPLEHIVTHFSRIAAGDLSQPVEQISSNEIGQLYSSVAHMQRSLAHMVGQMRGCSQSIQQSSQDIAAGNEHLSARTEQQAAALQQTSASMEELTATVAQNAENARYASSLAVTATGTAQRGGAVVNNVVGTMRDINQSAHKITDIIEAIDAIAFQTNMLALNASVEAARAGEQGRGFAVVAGEVHNLAKRSADAAQEIRALIEASLLRVEAGTVLVDEAGQTMGDIVTAVQQVTDIMEEIASASREQSHGISQVNQAISQMDQVTQQNATLVEQAASAAASLQQEAAQLRSGVVQFKLDQDSRTEAGHY</sequence>
<dbReference type="PROSITE" id="PS50885">
    <property type="entry name" value="HAMP"/>
    <property type="match status" value="1"/>
</dbReference>
<keyword evidence="1" id="KW-0488">Methylation</keyword>